<protein>
    <recommendedName>
        <fullName evidence="3">F-box domain-containing protein</fullName>
    </recommendedName>
</protein>
<sequence>MSDTPRSQSRLPQELYDEIIDHLSDHPPTLRSCALTCRSFVVKSQRHFFCNVALSTEPGHPEVQWYKSDIFSFADADRFRSILEGSPHLASYVLNLRITSNSHIQKRIDKNERAMHQSRKEKLEEDVTFCLRQLRSLRCLSIDTRQVSPTFTNPEFQNALKDAVALPSLICLDQSTLTELLFTQRRSLQYLSISSEGFSEYPSPGRGHNWCRVEFLHIRQAGFNAPSNLNHYLEQSLDIRNLKCLHIIAGTTWFSHSLIPDLLRVCSKNLEEFVFDLNYDGDSEMHPVVGFDFSLAELKCLRNLHIRSVTRETSSFLLQLVELLKSLPTGPINRLERLLIHTNCFRLKSTESLIEPWEVLWNLASDLDYFPCLTNLEFKGFFGMANEEKVLPNVVAWQTHFREKQYWSSRLKVRADILKFEEAFGSPDSFWPDKGFTRLLKRK</sequence>
<organism evidence="1 2">
    <name type="scientific">Agrocybe pediades</name>
    <dbReference type="NCBI Taxonomy" id="84607"/>
    <lineage>
        <taxon>Eukaryota</taxon>
        <taxon>Fungi</taxon>
        <taxon>Dikarya</taxon>
        <taxon>Basidiomycota</taxon>
        <taxon>Agaricomycotina</taxon>
        <taxon>Agaricomycetes</taxon>
        <taxon>Agaricomycetidae</taxon>
        <taxon>Agaricales</taxon>
        <taxon>Agaricineae</taxon>
        <taxon>Strophariaceae</taxon>
        <taxon>Agrocybe</taxon>
    </lineage>
</organism>
<evidence type="ECO:0008006" key="3">
    <source>
        <dbReference type="Google" id="ProtNLM"/>
    </source>
</evidence>
<dbReference type="AlphaFoldDB" id="A0A8H4VNQ2"/>
<evidence type="ECO:0000313" key="1">
    <source>
        <dbReference type="EMBL" id="KAF4614534.1"/>
    </source>
</evidence>
<dbReference type="SUPFAM" id="SSF52047">
    <property type="entry name" value="RNI-like"/>
    <property type="match status" value="1"/>
</dbReference>
<comment type="caution">
    <text evidence="1">The sequence shown here is derived from an EMBL/GenBank/DDBJ whole genome shotgun (WGS) entry which is preliminary data.</text>
</comment>
<accession>A0A8H4VNQ2</accession>
<evidence type="ECO:0000313" key="2">
    <source>
        <dbReference type="Proteomes" id="UP000521872"/>
    </source>
</evidence>
<reference evidence="1 2" key="1">
    <citation type="submission" date="2019-12" db="EMBL/GenBank/DDBJ databases">
        <authorList>
            <person name="Floudas D."/>
            <person name="Bentzer J."/>
            <person name="Ahren D."/>
            <person name="Johansson T."/>
            <person name="Persson P."/>
            <person name="Tunlid A."/>
        </authorList>
    </citation>
    <scope>NUCLEOTIDE SEQUENCE [LARGE SCALE GENOMIC DNA]</scope>
    <source>
        <strain evidence="1 2">CBS 102.39</strain>
    </source>
</reference>
<keyword evidence="2" id="KW-1185">Reference proteome</keyword>
<name>A0A8H4VNQ2_9AGAR</name>
<dbReference type="EMBL" id="JAACJL010000044">
    <property type="protein sequence ID" value="KAF4614534.1"/>
    <property type="molecule type" value="Genomic_DNA"/>
</dbReference>
<dbReference type="Proteomes" id="UP000521872">
    <property type="component" value="Unassembled WGS sequence"/>
</dbReference>
<proteinExistence type="predicted"/>
<gene>
    <name evidence="1" type="ORF">D9613_002451</name>
</gene>